<comment type="subcellular location">
    <subcellularLocation>
        <location evidence="6">Cytoplasm</location>
    </subcellularLocation>
</comment>
<dbReference type="SMART" id="SM00535">
    <property type="entry name" value="RIBOc"/>
    <property type="match status" value="1"/>
</dbReference>
<comment type="cofactor">
    <cofactor evidence="6">
        <name>Mg(2+)</name>
        <dbReference type="ChEBI" id="CHEBI:18420"/>
    </cofactor>
</comment>
<dbReference type="PIRSF" id="PIRSF005520">
    <property type="entry name" value="UCP005520"/>
    <property type="match status" value="1"/>
</dbReference>
<dbReference type="GO" id="GO:0004525">
    <property type="term" value="F:ribonuclease III activity"/>
    <property type="evidence" value="ECO:0007669"/>
    <property type="project" value="InterPro"/>
</dbReference>
<dbReference type="eggNOG" id="COG1939">
    <property type="taxonomic scope" value="Bacteria"/>
</dbReference>
<dbReference type="PANTHER" id="PTHR34276:SF1">
    <property type="entry name" value="MINI-RIBONUCLEASE 3"/>
    <property type="match status" value="1"/>
</dbReference>
<accession>B0C8K4</accession>
<comment type="subunit">
    <text evidence="6">Homodimer.</text>
</comment>
<keyword evidence="3 6" id="KW-0540">Nuclease</keyword>
<organism evidence="8 9">
    <name type="scientific">Acaryochloris marina (strain MBIC 11017)</name>
    <dbReference type="NCBI Taxonomy" id="329726"/>
    <lineage>
        <taxon>Bacteria</taxon>
        <taxon>Bacillati</taxon>
        <taxon>Cyanobacteriota</taxon>
        <taxon>Cyanophyceae</taxon>
        <taxon>Acaryochloridales</taxon>
        <taxon>Acaryochloridaceae</taxon>
        <taxon>Acaryochloris</taxon>
    </lineage>
</organism>
<keyword evidence="6" id="KW-0460">Magnesium</keyword>
<dbReference type="KEGG" id="amr:AM1_5197"/>
<keyword evidence="1 6" id="KW-0690">Ribosome biogenesis</keyword>
<dbReference type="AlphaFoldDB" id="B0C8K4"/>
<dbReference type="Gene3D" id="1.10.1520.10">
    <property type="entry name" value="Ribonuclease III domain"/>
    <property type="match status" value="1"/>
</dbReference>
<dbReference type="Pfam" id="PF00636">
    <property type="entry name" value="Ribonuclease_3"/>
    <property type="match status" value="1"/>
</dbReference>
<dbReference type="RefSeq" id="WP_012165420.1">
    <property type="nucleotide sequence ID" value="NC_009925.1"/>
</dbReference>
<proteinExistence type="inferred from homology"/>
<protein>
    <recommendedName>
        <fullName evidence="6">Mini-ribonuclease 3</fullName>
        <shortName evidence="6">Mini-3</shortName>
        <shortName evidence="6">Mini-RNase 3</shortName>
        <ecNumber evidence="6">3.1.26.-</ecNumber>
    </recommendedName>
    <alternativeName>
        <fullName evidence="6">Mini-RNase III</fullName>
        <shortName evidence="6">Mini-III</shortName>
    </alternativeName>
</protein>
<dbReference type="EC" id="3.1.26.-" evidence="6"/>
<keyword evidence="4 6" id="KW-0255">Endonuclease</keyword>
<keyword evidence="6" id="KW-0963">Cytoplasm</keyword>
<dbReference type="GO" id="GO:0005737">
    <property type="term" value="C:cytoplasm"/>
    <property type="evidence" value="ECO:0007669"/>
    <property type="project" value="UniProtKB-SubCell"/>
</dbReference>
<sequence length="143" mass="16184">MLYCLPFPFLQPASLSLAEVRSVSPAALAYIGDAVFELYIRRYCLLPPSRLRDYHQKVVSYVRAETQAEMVRDLYPLLSDDEQAILKQGRNAAAGGPKRINLETYQYATGFEALIGYLYLTDTTRLEELLAQIKFDRSSPDPA</sequence>
<keyword evidence="9" id="KW-1185">Reference proteome</keyword>
<reference evidence="8 9" key="1">
    <citation type="journal article" date="2008" name="Proc. Natl. Acad. Sci. U.S.A.">
        <title>Niche adaptation and genome expansion in the chlorophyll d-producing cyanobacterium Acaryochloris marina.</title>
        <authorList>
            <person name="Swingley W.D."/>
            <person name="Chen M."/>
            <person name="Cheung P.C."/>
            <person name="Conrad A.L."/>
            <person name="Dejesa L.C."/>
            <person name="Hao J."/>
            <person name="Honchak B.M."/>
            <person name="Karbach L.E."/>
            <person name="Kurdoglu A."/>
            <person name="Lahiri S."/>
            <person name="Mastrian S.D."/>
            <person name="Miyashita H."/>
            <person name="Page L."/>
            <person name="Ramakrishna P."/>
            <person name="Satoh S."/>
            <person name="Sattley W.M."/>
            <person name="Shimada Y."/>
            <person name="Taylor H.L."/>
            <person name="Tomo T."/>
            <person name="Tsuchiya T."/>
            <person name="Wang Z.T."/>
            <person name="Raymond J."/>
            <person name="Mimuro M."/>
            <person name="Blankenship R.E."/>
            <person name="Touchman J.W."/>
        </authorList>
    </citation>
    <scope>NUCLEOTIDE SEQUENCE [LARGE SCALE GENOMIC DNA]</scope>
    <source>
        <strain evidence="9">MBIC 11017</strain>
    </source>
</reference>
<evidence type="ECO:0000256" key="4">
    <source>
        <dbReference type="ARBA" id="ARBA00022759"/>
    </source>
</evidence>
<dbReference type="HAMAP" id="MF_01468">
    <property type="entry name" value="RNase_Mini_III"/>
    <property type="match status" value="1"/>
</dbReference>
<keyword evidence="5 6" id="KW-0378">Hydrolase</keyword>
<dbReference type="InterPro" id="IPR000999">
    <property type="entry name" value="RNase_III_dom"/>
</dbReference>
<dbReference type="OrthoDB" id="46571at2"/>
<dbReference type="InterPro" id="IPR036389">
    <property type="entry name" value="RNase_III_sf"/>
</dbReference>
<dbReference type="InterPro" id="IPR008226">
    <property type="entry name" value="Mini3_fam"/>
</dbReference>
<evidence type="ECO:0000256" key="2">
    <source>
        <dbReference type="ARBA" id="ARBA00022552"/>
    </source>
</evidence>
<dbReference type="PANTHER" id="PTHR34276">
    <property type="entry name" value="MINI-RIBONUCLEASE 3"/>
    <property type="match status" value="1"/>
</dbReference>
<evidence type="ECO:0000313" key="8">
    <source>
        <dbReference type="EMBL" id="ABW30159.1"/>
    </source>
</evidence>
<comment type="function">
    <text evidence="6">Involved in correct processing of both the 5' and 3' ends of 23S rRNA precursor. Processes 30S rRNA precursor transcript even in absence of ribonuclease 3 (Rnc); Rnc processes 30S rRNA into smaller rRNA precursors.</text>
</comment>
<dbReference type="GO" id="GO:0006364">
    <property type="term" value="P:rRNA processing"/>
    <property type="evidence" value="ECO:0007669"/>
    <property type="project" value="UniProtKB-UniRule"/>
</dbReference>
<keyword evidence="6" id="KW-0694">RNA-binding</keyword>
<comment type="similarity">
    <text evidence="6">Belongs to the MrnC RNase family.</text>
</comment>
<keyword evidence="2 6" id="KW-0698">rRNA processing</keyword>
<evidence type="ECO:0000256" key="6">
    <source>
        <dbReference type="HAMAP-Rule" id="MF_01468"/>
    </source>
</evidence>
<evidence type="ECO:0000256" key="1">
    <source>
        <dbReference type="ARBA" id="ARBA00022517"/>
    </source>
</evidence>
<keyword evidence="6" id="KW-0699">rRNA-binding</keyword>
<dbReference type="Proteomes" id="UP000000268">
    <property type="component" value="Chromosome"/>
</dbReference>
<dbReference type="EMBL" id="CP000828">
    <property type="protein sequence ID" value="ABW30159.1"/>
    <property type="molecule type" value="Genomic_DNA"/>
</dbReference>
<gene>
    <name evidence="6" type="primary">mrnC</name>
    <name evidence="8" type="ordered locus">AM1_5197</name>
</gene>
<dbReference type="STRING" id="329726.AM1_5197"/>
<feature type="domain" description="RNase III" evidence="7">
    <location>
        <begin position="4"/>
        <end position="138"/>
    </location>
</feature>
<dbReference type="GO" id="GO:0019843">
    <property type="term" value="F:rRNA binding"/>
    <property type="evidence" value="ECO:0007669"/>
    <property type="project" value="UniProtKB-UniRule"/>
</dbReference>
<dbReference type="CDD" id="cd00593">
    <property type="entry name" value="RIBOc"/>
    <property type="match status" value="1"/>
</dbReference>
<dbReference type="HOGENOM" id="CLU_091169_3_0_3"/>
<evidence type="ECO:0000313" key="9">
    <source>
        <dbReference type="Proteomes" id="UP000000268"/>
    </source>
</evidence>
<name>B0C8K4_ACAM1</name>
<evidence type="ECO:0000259" key="7">
    <source>
        <dbReference type="SMART" id="SM00535"/>
    </source>
</evidence>
<evidence type="ECO:0000256" key="3">
    <source>
        <dbReference type="ARBA" id="ARBA00022722"/>
    </source>
</evidence>
<evidence type="ECO:0000256" key="5">
    <source>
        <dbReference type="ARBA" id="ARBA00022801"/>
    </source>
</evidence>
<feature type="active site" evidence="6">
    <location>
        <position position="33"/>
    </location>
</feature>
<dbReference type="SUPFAM" id="SSF69065">
    <property type="entry name" value="RNase III domain-like"/>
    <property type="match status" value="1"/>
</dbReference>